<dbReference type="PANTHER" id="PTHR33337">
    <property type="entry name" value="GFA DOMAIN-CONTAINING PROTEIN"/>
    <property type="match status" value="1"/>
</dbReference>
<evidence type="ECO:0000256" key="1">
    <source>
        <dbReference type="ARBA" id="ARBA00005495"/>
    </source>
</evidence>
<protein>
    <recommendedName>
        <fullName evidence="5">CENP-V/GFA domain-containing protein</fullName>
    </recommendedName>
</protein>
<accession>A0A0P1ECA3</accession>
<keyword evidence="2" id="KW-0479">Metal-binding</keyword>
<evidence type="ECO:0000256" key="3">
    <source>
        <dbReference type="ARBA" id="ARBA00022833"/>
    </source>
</evidence>
<keyword evidence="4" id="KW-0456">Lyase</keyword>
<proteinExistence type="inferred from homology"/>
<gene>
    <name evidence="6" type="ORF">RUA4292_00751</name>
</gene>
<dbReference type="InterPro" id="IPR011057">
    <property type="entry name" value="Mss4-like_sf"/>
</dbReference>
<dbReference type="Proteomes" id="UP000050783">
    <property type="component" value="Unassembled WGS sequence"/>
</dbReference>
<dbReference type="GO" id="GO:0046872">
    <property type="term" value="F:metal ion binding"/>
    <property type="evidence" value="ECO:0007669"/>
    <property type="project" value="UniProtKB-KW"/>
</dbReference>
<keyword evidence="3" id="KW-0862">Zinc</keyword>
<evidence type="ECO:0000256" key="2">
    <source>
        <dbReference type="ARBA" id="ARBA00022723"/>
    </source>
</evidence>
<evidence type="ECO:0000313" key="7">
    <source>
        <dbReference type="Proteomes" id="UP000050783"/>
    </source>
</evidence>
<reference evidence="6 7" key="1">
    <citation type="submission" date="2015-09" db="EMBL/GenBank/DDBJ databases">
        <authorList>
            <consortium name="Swine Surveillance"/>
        </authorList>
    </citation>
    <scope>NUCLEOTIDE SEQUENCE [LARGE SCALE GENOMIC DNA]</scope>
    <source>
        <strain evidence="6 7">CECT 4292</strain>
    </source>
</reference>
<dbReference type="STRING" id="81569.RUM4293_01136"/>
<organism evidence="6 7">
    <name type="scientific">Ruegeria atlantica</name>
    <dbReference type="NCBI Taxonomy" id="81569"/>
    <lineage>
        <taxon>Bacteria</taxon>
        <taxon>Pseudomonadati</taxon>
        <taxon>Pseudomonadota</taxon>
        <taxon>Alphaproteobacteria</taxon>
        <taxon>Rhodobacterales</taxon>
        <taxon>Roseobacteraceae</taxon>
        <taxon>Ruegeria</taxon>
    </lineage>
</organism>
<dbReference type="SUPFAM" id="SSF51316">
    <property type="entry name" value="Mss4-like"/>
    <property type="match status" value="1"/>
</dbReference>
<evidence type="ECO:0000313" key="6">
    <source>
        <dbReference type="EMBL" id="CUH46585.1"/>
    </source>
</evidence>
<name>A0A0P1ECA3_9RHOB</name>
<evidence type="ECO:0000256" key="4">
    <source>
        <dbReference type="ARBA" id="ARBA00023239"/>
    </source>
</evidence>
<dbReference type="Pfam" id="PF04828">
    <property type="entry name" value="GFA"/>
    <property type="match status" value="1"/>
</dbReference>
<sequence length="136" mass="14987">MKKIQGGCYCGAVRYQIATPPVWSGHCHCRSCQMALGGAFVTWAKVAAEDFAVIKGEIQHIEKTPGIRRGFCRDCGTTLTYAALNEVEGQDWSADAWFSAVTLDDPSIAKPKAHVFVSHQQPWIKLDDGLPTFPEF</sequence>
<dbReference type="InterPro" id="IPR006913">
    <property type="entry name" value="CENP-V/GFA"/>
</dbReference>
<dbReference type="AlphaFoldDB" id="A0A0P1ECA3"/>
<dbReference type="EMBL" id="CYPU01000013">
    <property type="protein sequence ID" value="CUH46585.1"/>
    <property type="molecule type" value="Genomic_DNA"/>
</dbReference>
<dbReference type="PROSITE" id="PS51891">
    <property type="entry name" value="CENP_V_GFA"/>
    <property type="match status" value="1"/>
</dbReference>
<dbReference type="PANTHER" id="PTHR33337:SF40">
    <property type="entry name" value="CENP-V_GFA DOMAIN-CONTAINING PROTEIN-RELATED"/>
    <property type="match status" value="1"/>
</dbReference>
<dbReference type="Gene3D" id="3.90.1590.10">
    <property type="entry name" value="glutathione-dependent formaldehyde- activating enzyme (gfa)"/>
    <property type="match status" value="1"/>
</dbReference>
<comment type="similarity">
    <text evidence="1">Belongs to the Gfa family.</text>
</comment>
<feature type="domain" description="CENP-V/GFA" evidence="5">
    <location>
        <begin position="4"/>
        <end position="124"/>
    </location>
</feature>
<evidence type="ECO:0000259" key="5">
    <source>
        <dbReference type="PROSITE" id="PS51891"/>
    </source>
</evidence>
<dbReference type="GO" id="GO:0016846">
    <property type="term" value="F:carbon-sulfur lyase activity"/>
    <property type="evidence" value="ECO:0007669"/>
    <property type="project" value="InterPro"/>
</dbReference>